<comment type="caution">
    <text evidence="3">The sequence shown here is derived from an EMBL/GenBank/DDBJ whole genome shotgun (WGS) entry which is preliminary data.</text>
</comment>
<proteinExistence type="predicted"/>
<dbReference type="Proteomes" id="UP001620339">
    <property type="component" value="Unassembled WGS sequence"/>
</dbReference>
<dbReference type="InterPro" id="IPR052515">
    <property type="entry name" value="Gfo/Idh/MocA_Oxidoreductase"/>
</dbReference>
<dbReference type="Gene3D" id="3.30.360.10">
    <property type="entry name" value="Dihydrodipicolinate Reductase, domain 2"/>
    <property type="match status" value="1"/>
</dbReference>
<evidence type="ECO:0000313" key="6">
    <source>
        <dbReference type="Proteomes" id="UP001620339"/>
    </source>
</evidence>
<evidence type="ECO:0000313" key="5">
    <source>
        <dbReference type="EMBL" id="MFK2879931.1"/>
    </source>
</evidence>
<dbReference type="InterPro" id="IPR000683">
    <property type="entry name" value="Gfo/Idh/MocA-like_OxRdtase_N"/>
</dbReference>
<sequence length="320" mass="36008">MTTPSKNFALIGAAGYIAPRHMQAIKATGNRLLAAFDPNDSVGVIDSHFPDADFFTEFERFDRHVDLRRRAGDGGQIDYVSICSPNYLHDSHMRFALRSGAHAICEKPLVLNPWNIDGLREIERETGKRVNTILQLRLHPAIIALRNRVRHGRRDTKHEVDLAYVTSRGHWYLQSWKGDQKKSGGIATNIGVHFFDMLHYIFGALQANVVHLRSDTKAAGYLEYENARVRWFLSVDVEDVPIPVRESGQRTYRSITVDGEEIEFSGGFADLHNRSYEEILAGRGFGLDENRVAIETVSTIRTSGIVSAANDGHPSLQRRA</sequence>
<dbReference type="InterPro" id="IPR004104">
    <property type="entry name" value="Gfo/Idh/MocA-like_OxRdtase_C"/>
</dbReference>
<dbReference type="PANTHER" id="PTHR43249:SF1">
    <property type="entry name" value="D-GLUCOSIDE 3-DEHYDROGENASE"/>
    <property type="match status" value="1"/>
</dbReference>
<evidence type="ECO:0000313" key="4">
    <source>
        <dbReference type="EMBL" id="MFK2876366.1"/>
    </source>
</evidence>
<dbReference type="EMBL" id="JADIKK010000007">
    <property type="protein sequence ID" value="MFK2875912.1"/>
    <property type="molecule type" value="Genomic_DNA"/>
</dbReference>
<evidence type="ECO:0000259" key="1">
    <source>
        <dbReference type="Pfam" id="PF01408"/>
    </source>
</evidence>
<evidence type="ECO:0000313" key="3">
    <source>
        <dbReference type="EMBL" id="MFK2875912.1"/>
    </source>
</evidence>
<accession>A0ABW8J1F3</accession>
<feature type="domain" description="Gfo/Idh/MocA-like oxidoreductase C-terminal" evidence="2">
    <location>
        <begin position="160"/>
        <end position="232"/>
    </location>
</feature>
<dbReference type="InterPro" id="IPR036291">
    <property type="entry name" value="NAD(P)-bd_dom_sf"/>
</dbReference>
<feature type="domain" description="Gfo/Idh/MocA-like oxidoreductase N-terminal" evidence="1">
    <location>
        <begin position="7"/>
        <end position="130"/>
    </location>
</feature>
<name>A0ABW8J1F3_9GAMM</name>
<evidence type="ECO:0000259" key="2">
    <source>
        <dbReference type="Pfam" id="PF02894"/>
    </source>
</evidence>
<dbReference type="EMBL" id="JADIKK010000008">
    <property type="protein sequence ID" value="MFK2876366.1"/>
    <property type="molecule type" value="Genomic_DNA"/>
</dbReference>
<gene>
    <name evidence="3" type="ORF">ISP25_02335</name>
    <name evidence="4" type="ORF">ISP25_04695</name>
    <name evidence="5" type="ORF">ISP25_22955</name>
</gene>
<protein>
    <submittedName>
        <fullName evidence="3">Gfo/Idh/MocA family oxidoreductase</fullName>
    </submittedName>
</protein>
<dbReference type="Pfam" id="PF02894">
    <property type="entry name" value="GFO_IDH_MocA_C"/>
    <property type="match status" value="1"/>
</dbReference>
<organism evidence="3 6">
    <name type="scientific">Rhodanobacter hydrolyticus</name>
    <dbReference type="NCBI Taxonomy" id="2250595"/>
    <lineage>
        <taxon>Bacteria</taxon>
        <taxon>Pseudomonadati</taxon>
        <taxon>Pseudomonadota</taxon>
        <taxon>Gammaproteobacteria</taxon>
        <taxon>Lysobacterales</taxon>
        <taxon>Rhodanobacteraceae</taxon>
        <taxon>Rhodanobacter</taxon>
    </lineage>
</organism>
<dbReference type="PANTHER" id="PTHR43249">
    <property type="entry name" value="UDP-N-ACETYL-2-AMINO-2-DEOXY-D-GLUCURONATE OXIDASE"/>
    <property type="match status" value="1"/>
</dbReference>
<dbReference type="EMBL" id="JADIKK010000008">
    <property type="protein sequence ID" value="MFK2879931.1"/>
    <property type="molecule type" value="Genomic_DNA"/>
</dbReference>
<keyword evidence="6" id="KW-1185">Reference proteome</keyword>
<dbReference type="Pfam" id="PF01408">
    <property type="entry name" value="GFO_IDH_MocA"/>
    <property type="match status" value="1"/>
</dbReference>
<reference evidence="3 6" key="1">
    <citation type="submission" date="2020-10" db="EMBL/GenBank/DDBJ databases">
        <title>Phylogeny of dyella-like bacteria.</title>
        <authorList>
            <person name="Fu J."/>
        </authorList>
    </citation>
    <scope>NUCLEOTIDE SEQUENCE [LARGE SCALE GENOMIC DNA]</scope>
    <source>
        <strain evidence="3 6">KACC 19113</strain>
    </source>
</reference>
<dbReference type="Gene3D" id="3.40.50.720">
    <property type="entry name" value="NAD(P)-binding Rossmann-like Domain"/>
    <property type="match status" value="1"/>
</dbReference>
<dbReference type="RefSeq" id="WP_404612030.1">
    <property type="nucleotide sequence ID" value="NZ_JADIKK010000007.1"/>
</dbReference>
<dbReference type="SUPFAM" id="SSF51735">
    <property type="entry name" value="NAD(P)-binding Rossmann-fold domains"/>
    <property type="match status" value="1"/>
</dbReference>